<comment type="function">
    <text evidence="8">Component of the Mediator complex, a coactivator involved in the regulated transcription of nearly all RNA polymerase II-dependent genes. Mediator functions as a bridge to convey information from gene-specific regulatory proteins to the basal RNA polymerase II transcription machinery. Mediator is recruited to promoters by direct interactions with regulatory proteins and serves as a scaffold for the assembly of a functional preinitiation complex with RNA polymerase II and the general transcription factors.</text>
</comment>
<evidence type="ECO:0000256" key="2">
    <source>
        <dbReference type="ARBA" id="ARBA00005635"/>
    </source>
</evidence>
<dbReference type="GO" id="GO:0016592">
    <property type="term" value="C:mediator complex"/>
    <property type="evidence" value="ECO:0007669"/>
    <property type="project" value="InterPro"/>
</dbReference>
<keyword evidence="8" id="KW-0010">Activator</keyword>
<dbReference type="Proteomes" id="UP000094336">
    <property type="component" value="Unassembled WGS sequence"/>
</dbReference>
<dbReference type="PANTHER" id="PTHR13114">
    <property type="entry name" value="MEDIATOR OF RNA POLYMERASE II TRANSCRIPTION SUBUNIT 17"/>
    <property type="match status" value="1"/>
</dbReference>
<dbReference type="EMBL" id="KV454432">
    <property type="protein sequence ID" value="ODQ79537.1"/>
    <property type="molecule type" value="Genomic_DNA"/>
</dbReference>
<accession>A0A1E3QRG5</accession>
<dbReference type="Gene3D" id="6.10.250.2620">
    <property type="match status" value="1"/>
</dbReference>
<dbReference type="RefSeq" id="XP_018984865.1">
    <property type="nucleotide sequence ID" value="XM_019129080.1"/>
</dbReference>
<dbReference type="Pfam" id="PF10156">
    <property type="entry name" value="Med17"/>
    <property type="match status" value="1"/>
</dbReference>
<keyword evidence="6 8" id="KW-0539">Nucleus</keyword>
<evidence type="ECO:0000256" key="8">
    <source>
        <dbReference type="RuleBase" id="RU364140"/>
    </source>
</evidence>
<feature type="region of interest" description="Disordered" evidence="9">
    <location>
        <begin position="321"/>
        <end position="380"/>
    </location>
</feature>
<dbReference type="InterPro" id="IPR019313">
    <property type="entry name" value="Mediator_Med17"/>
</dbReference>
<keyword evidence="4 8" id="KW-0805">Transcription regulation</keyword>
<name>A0A1E3QRG5_9ASCO</name>
<comment type="subcellular location">
    <subcellularLocation>
        <location evidence="1 8">Nucleus</location>
    </subcellularLocation>
</comment>
<feature type="compositionally biased region" description="Polar residues" evidence="9">
    <location>
        <begin position="321"/>
        <end position="332"/>
    </location>
</feature>
<dbReference type="OrthoDB" id="5319830at2759"/>
<dbReference type="GO" id="GO:0070847">
    <property type="term" value="C:core mediator complex"/>
    <property type="evidence" value="ECO:0007669"/>
    <property type="project" value="TreeGrafter"/>
</dbReference>
<keyword evidence="11" id="KW-1185">Reference proteome</keyword>
<proteinExistence type="inferred from homology"/>
<evidence type="ECO:0000256" key="9">
    <source>
        <dbReference type="SAM" id="MobiDB-lite"/>
    </source>
</evidence>
<evidence type="ECO:0000256" key="1">
    <source>
        <dbReference type="ARBA" id="ARBA00004123"/>
    </source>
</evidence>
<feature type="compositionally biased region" description="Polar residues" evidence="9">
    <location>
        <begin position="341"/>
        <end position="353"/>
    </location>
</feature>
<organism evidence="10 11">
    <name type="scientific">Babjeviella inositovora NRRL Y-12698</name>
    <dbReference type="NCBI Taxonomy" id="984486"/>
    <lineage>
        <taxon>Eukaryota</taxon>
        <taxon>Fungi</taxon>
        <taxon>Dikarya</taxon>
        <taxon>Ascomycota</taxon>
        <taxon>Saccharomycotina</taxon>
        <taxon>Pichiomycetes</taxon>
        <taxon>Serinales incertae sedis</taxon>
        <taxon>Babjeviella</taxon>
    </lineage>
</organism>
<dbReference type="GeneID" id="30146933"/>
<dbReference type="STRING" id="984486.A0A1E3QRG5"/>
<dbReference type="GO" id="GO:0006357">
    <property type="term" value="P:regulation of transcription by RNA polymerase II"/>
    <property type="evidence" value="ECO:0007669"/>
    <property type="project" value="InterPro"/>
</dbReference>
<evidence type="ECO:0000313" key="10">
    <source>
        <dbReference type="EMBL" id="ODQ79537.1"/>
    </source>
</evidence>
<comment type="similarity">
    <text evidence="2 8">Belongs to the Mediator complex subunit 17 family.</text>
</comment>
<evidence type="ECO:0000256" key="4">
    <source>
        <dbReference type="ARBA" id="ARBA00023015"/>
    </source>
</evidence>
<dbReference type="PANTHER" id="PTHR13114:SF7">
    <property type="entry name" value="MEDIATOR OF RNA POLYMERASE II TRANSCRIPTION SUBUNIT 17"/>
    <property type="match status" value="1"/>
</dbReference>
<dbReference type="GO" id="GO:0003712">
    <property type="term" value="F:transcription coregulator activity"/>
    <property type="evidence" value="ECO:0007669"/>
    <property type="project" value="InterPro"/>
</dbReference>
<feature type="compositionally biased region" description="Polar residues" evidence="9">
    <location>
        <begin position="363"/>
        <end position="374"/>
    </location>
</feature>
<keyword evidence="5 8" id="KW-0804">Transcription</keyword>
<reference evidence="11" key="1">
    <citation type="submission" date="2016-05" db="EMBL/GenBank/DDBJ databases">
        <title>Comparative genomics of biotechnologically important yeasts.</title>
        <authorList>
            <consortium name="DOE Joint Genome Institute"/>
            <person name="Riley R."/>
            <person name="Haridas S."/>
            <person name="Wolfe K.H."/>
            <person name="Lopes M.R."/>
            <person name="Hittinger C.T."/>
            <person name="Goker M."/>
            <person name="Salamov A."/>
            <person name="Wisecaver J."/>
            <person name="Long T.M."/>
            <person name="Aerts A.L."/>
            <person name="Barry K."/>
            <person name="Choi C."/>
            <person name="Clum A."/>
            <person name="Coughlan A.Y."/>
            <person name="Deshpande S."/>
            <person name="Douglass A.P."/>
            <person name="Hanson S.J."/>
            <person name="Klenk H.-P."/>
            <person name="Labutti K."/>
            <person name="Lapidus A."/>
            <person name="Lindquist E."/>
            <person name="Lipzen A."/>
            <person name="Meier-Kolthoff J.P."/>
            <person name="Ohm R.A."/>
            <person name="Otillar R.P."/>
            <person name="Pangilinan J."/>
            <person name="Peng Y."/>
            <person name="Rokas A."/>
            <person name="Rosa C.A."/>
            <person name="Scheuner C."/>
            <person name="Sibirny A.A."/>
            <person name="Slot J.C."/>
            <person name="Stielow J.B."/>
            <person name="Sun H."/>
            <person name="Kurtzman C.P."/>
            <person name="Blackwell M."/>
            <person name="Grigoriev I.V."/>
            <person name="Jeffries T.W."/>
        </authorList>
    </citation>
    <scope>NUCLEOTIDE SEQUENCE [LARGE SCALE GENOMIC DNA]</scope>
    <source>
        <strain evidence="11">NRRL Y-12698</strain>
    </source>
</reference>
<evidence type="ECO:0000256" key="5">
    <source>
        <dbReference type="ARBA" id="ARBA00023163"/>
    </source>
</evidence>
<evidence type="ECO:0000256" key="7">
    <source>
        <dbReference type="ARBA" id="ARBA00032014"/>
    </source>
</evidence>
<evidence type="ECO:0000256" key="6">
    <source>
        <dbReference type="ARBA" id="ARBA00023242"/>
    </source>
</evidence>
<dbReference type="AlphaFoldDB" id="A0A1E3QRG5"/>
<protein>
    <recommendedName>
        <fullName evidence="3 8">Mediator of RNA polymerase II transcription subunit 17</fullName>
    </recommendedName>
    <alternativeName>
        <fullName evidence="7 8">Mediator complex subunit 17</fullName>
    </alternativeName>
</protein>
<evidence type="ECO:0000256" key="3">
    <source>
        <dbReference type="ARBA" id="ARBA00019610"/>
    </source>
</evidence>
<comment type="subunit">
    <text evidence="8">Component of the Mediator complex.</text>
</comment>
<sequence length="619" mass="69134">MSRVVLNLDPQLVVGNQKDPFIQNENTLPLNQIIPRIIAERGSFLNLTEESLSEEINSEREVLTKQAIHVASDEYDDADDDEAKTRGEEFLKSRNEIIGLVQSALNESSLSLDFVSLMISAVKPNLGNLTMSPHLKQHVPAGSLTSHRVYTVPYAGEPLQPKKLIHTEEGSQESDLVVPTRDMKIGHGWKLESLERTAGLLRETSIRLSEEILREKQYWSNINHVLANSHNSLFKVREGRVREIGVKYGYHESGSRYHLDKGVAILKRLPDGELAFTPVSSHANTVSEEEVHRYVRVRVVTKVDDEWCVTGESMCGFRTATSEAHGSSNETGSPGAKVEDNGSSGENVDTNGSFDMDIEGNGITESNLDATRQGNEPPVDGITTKIQRAQFFLFEEELFYQLTREASSLLPYQVTLSSEKIVLENGTDELIEIDAAHPQERRNFSHANDNRADCMASFLRLMLCHQHRRALQANQRMPSPSSGTQRLEPLLLRPLVGHIRHHAHLAKMQGMLEALFDDGEPVQVTKYFNLKRQDYAADPLVRAITPPMSKFMKVVVDGAERLEIKVVMSATASFCNSYISVAIVRVGEAGRVKLLDVNFTDVREVADCLGWALHSFRSG</sequence>
<evidence type="ECO:0000313" key="11">
    <source>
        <dbReference type="Proteomes" id="UP000094336"/>
    </source>
</evidence>
<gene>
    <name evidence="8" type="primary">MED17</name>
    <name evidence="10" type="ORF">BABINDRAFT_161927</name>
</gene>